<accession>A0AAJ4DM63</accession>
<keyword evidence="3" id="KW-1185">Reference proteome</keyword>
<dbReference type="RefSeq" id="WP_152298911.1">
    <property type="nucleotide sequence ID" value="NZ_CP041166.1"/>
</dbReference>
<evidence type="ECO:0000259" key="1">
    <source>
        <dbReference type="Pfam" id="PF00534"/>
    </source>
</evidence>
<organism evidence="2 3">
    <name type="scientific">Sulfurimonas xiamenensis</name>
    <dbReference type="NCBI Taxonomy" id="2590021"/>
    <lineage>
        <taxon>Bacteria</taxon>
        <taxon>Pseudomonadati</taxon>
        <taxon>Campylobacterota</taxon>
        <taxon>Epsilonproteobacteria</taxon>
        <taxon>Campylobacterales</taxon>
        <taxon>Sulfurimonadaceae</taxon>
        <taxon>Sulfurimonas</taxon>
    </lineage>
</organism>
<dbReference type="InterPro" id="IPR001296">
    <property type="entry name" value="Glyco_trans_1"/>
</dbReference>
<name>A0AAJ4DM63_9BACT</name>
<gene>
    <name evidence="2" type="ORF">FJR47_02560</name>
</gene>
<dbReference type="KEGG" id="suln:FJR47_02560"/>
<dbReference type="AlphaFoldDB" id="A0AAJ4DM63"/>
<proteinExistence type="predicted"/>
<dbReference type="Pfam" id="PF00534">
    <property type="entry name" value="Glycos_transf_1"/>
    <property type="match status" value="1"/>
</dbReference>
<dbReference type="CDD" id="cd03801">
    <property type="entry name" value="GT4_PimA-like"/>
    <property type="match status" value="1"/>
</dbReference>
<dbReference type="SUPFAM" id="SSF53756">
    <property type="entry name" value="UDP-Glycosyltransferase/glycogen phosphorylase"/>
    <property type="match status" value="1"/>
</dbReference>
<reference evidence="3" key="1">
    <citation type="submission" date="2019-06" db="EMBL/GenBank/DDBJ databases">
        <title>Sulfurimonas gotlandica sp. nov., a chemoautotrophic and psychrotolerant epsilonproteobacterium isolated from a pelagic redoxcline, and an emended description of the genus Sulfurimonas.</title>
        <authorList>
            <person name="Wang S."/>
            <person name="Jiang L."/>
            <person name="Shao Z."/>
        </authorList>
    </citation>
    <scope>NUCLEOTIDE SEQUENCE [LARGE SCALE GENOMIC DNA]</scope>
    <source>
        <strain evidence="3">1-1N</strain>
    </source>
</reference>
<dbReference type="PANTHER" id="PTHR12526">
    <property type="entry name" value="GLYCOSYLTRANSFERASE"/>
    <property type="match status" value="1"/>
</dbReference>
<feature type="domain" description="Glycosyl transferase family 1" evidence="1">
    <location>
        <begin position="167"/>
        <end position="323"/>
    </location>
</feature>
<evidence type="ECO:0000313" key="2">
    <source>
        <dbReference type="EMBL" id="QFR42848.1"/>
    </source>
</evidence>
<dbReference type="Gene3D" id="3.40.50.2000">
    <property type="entry name" value="Glycogen Phosphorylase B"/>
    <property type="match status" value="2"/>
</dbReference>
<dbReference type="PANTHER" id="PTHR12526:SF638">
    <property type="entry name" value="SPORE COAT PROTEIN SA"/>
    <property type="match status" value="1"/>
</dbReference>
<dbReference type="Proteomes" id="UP000326061">
    <property type="component" value="Chromosome"/>
</dbReference>
<evidence type="ECO:0000313" key="3">
    <source>
        <dbReference type="Proteomes" id="UP000326061"/>
    </source>
</evidence>
<dbReference type="GO" id="GO:0016757">
    <property type="term" value="F:glycosyltransferase activity"/>
    <property type="evidence" value="ECO:0007669"/>
    <property type="project" value="InterPro"/>
</dbReference>
<sequence length="345" mass="39099">MQKIITHANFAKGFRGGERQTQLLIEQLSLHGYKQKLLVRKNSELTKRCRDIKNLEIIEISKPYILHLNKIKNNSIIHAHETKALQFAYFANILKKTPYIVTRRVDNALKTNFLNTLMYTNAKTSVALSKAIEKEILRVAPKATTKIIPSAFSDIKINNENVSIIKTRFDKKFLIGHVGALDDKHKGQSIIIDIAKKLQTSHPNIHFLLVGGGCDEERFKEMAKELTNITFEGFVNNVNDYIKSFDMFVFPSRNEGLGSTLLDVMNIGAPIIASRAGGIPDIIEDKENGLLFDINNPGELEKLIITLYTDKEKMDFLVSNAKKTVQIYSAKNMAQAYVKLYEQIK</sequence>
<dbReference type="EMBL" id="CP041166">
    <property type="protein sequence ID" value="QFR42848.1"/>
    <property type="molecule type" value="Genomic_DNA"/>
</dbReference>
<protein>
    <submittedName>
        <fullName evidence="2">Glycosyltransferase family 4 protein</fullName>
    </submittedName>
</protein>